<name>A0ABR3D9J6_NEUIN</name>
<accession>A0ABR3D9J6</accession>
<evidence type="ECO:0000313" key="3">
    <source>
        <dbReference type="Proteomes" id="UP001451303"/>
    </source>
</evidence>
<keyword evidence="1" id="KW-0812">Transmembrane</keyword>
<keyword evidence="1" id="KW-1133">Transmembrane helix</keyword>
<gene>
    <name evidence="2" type="ORF">QR685DRAFT_554211</name>
</gene>
<feature type="transmembrane region" description="Helical" evidence="1">
    <location>
        <begin position="45"/>
        <end position="67"/>
    </location>
</feature>
<organism evidence="2 3">
    <name type="scientific">Neurospora intermedia</name>
    <dbReference type="NCBI Taxonomy" id="5142"/>
    <lineage>
        <taxon>Eukaryota</taxon>
        <taxon>Fungi</taxon>
        <taxon>Dikarya</taxon>
        <taxon>Ascomycota</taxon>
        <taxon>Pezizomycotina</taxon>
        <taxon>Sordariomycetes</taxon>
        <taxon>Sordariomycetidae</taxon>
        <taxon>Sordariales</taxon>
        <taxon>Sordariaceae</taxon>
        <taxon>Neurospora</taxon>
    </lineage>
</organism>
<keyword evidence="3" id="KW-1185">Reference proteome</keyword>
<comment type="caution">
    <text evidence="2">The sequence shown here is derived from an EMBL/GenBank/DDBJ whole genome shotgun (WGS) entry which is preliminary data.</text>
</comment>
<dbReference type="EMBL" id="JAVLET010000005">
    <property type="protein sequence ID" value="KAL0469360.1"/>
    <property type="molecule type" value="Genomic_DNA"/>
</dbReference>
<keyword evidence="1" id="KW-0472">Membrane</keyword>
<evidence type="ECO:0000256" key="1">
    <source>
        <dbReference type="SAM" id="Phobius"/>
    </source>
</evidence>
<evidence type="ECO:0000313" key="2">
    <source>
        <dbReference type="EMBL" id="KAL0469360.1"/>
    </source>
</evidence>
<reference evidence="2 3" key="1">
    <citation type="submission" date="2023-09" db="EMBL/GenBank/DDBJ databases">
        <title>Multi-omics analysis of a traditional fermented food reveals byproduct-associated fungal strains for waste-to-food upcycling.</title>
        <authorList>
            <consortium name="Lawrence Berkeley National Laboratory"/>
            <person name="Rekdal V.M."/>
            <person name="Villalobos-Escobedo J.M."/>
            <person name="Rodriguez-Valeron N."/>
            <person name="Garcia M.O."/>
            <person name="Vasquez D.P."/>
            <person name="Damayanti I."/>
            <person name="Sorensen P.M."/>
            <person name="Baidoo E.E."/>
            <person name="De Carvalho A.C."/>
            <person name="Riley R."/>
            <person name="Lipzen A."/>
            <person name="He G."/>
            <person name="Yan M."/>
            <person name="Haridas S."/>
            <person name="Daum C."/>
            <person name="Yoshinaga Y."/>
            <person name="Ng V."/>
            <person name="Grigoriev I.V."/>
            <person name="Munk R."/>
            <person name="Nuraida L."/>
            <person name="Wijaya C.H."/>
            <person name="Morales P.-C."/>
            <person name="Keasling J.D."/>
        </authorList>
    </citation>
    <scope>NUCLEOTIDE SEQUENCE [LARGE SCALE GENOMIC DNA]</scope>
    <source>
        <strain evidence="2 3">FGSC 2613</strain>
    </source>
</reference>
<sequence length="82" mass="8692">MAAPTNDDALNGTSDENVDELSTQLWALVNVASTGSWVNPRFHQLLSFLAIITGILASLEFSFCLGLEDIFGSFVPGSSTLG</sequence>
<protein>
    <submittedName>
        <fullName evidence="2">Uncharacterized protein</fullName>
    </submittedName>
</protein>
<proteinExistence type="predicted"/>
<dbReference type="Proteomes" id="UP001451303">
    <property type="component" value="Unassembled WGS sequence"/>
</dbReference>